<proteinExistence type="predicted"/>
<comment type="caution">
    <text evidence="3">The sequence shown here is derived from an EMBL/GenBank/DDBJ whole genome shotgun (WGS) entry which is preliminary data.</text>
</comment>
<dbReference type="GO" id="GO:0016787">
    <property type="term" value="F:hydrolase activity"/>
    <property type="evidence" value="ECO:0007669"/>
    <property type="project" value="InterPro"/>
</dbReference>
<dbReference type="EMBL" id="JWZX01002740">
    <property type="protein sequence ID" value="KOO27251.1"/>
    <property type="molecule type" value="Genomic_DNA"/>
</dbReference>
<dbReference type="OrthoDB" id="630188at2759"/>
<evidence type="ECO:0000259" key="2">
    <source>
        <dbReference type="Pfam" id="PF00149"/>
    </source>
</evidence>
<dbReference type="Pfam" id="PF00149">
    <property type="entry name" value="Metallophos"/>
    <property type="match status" value="1"/>
</dbReference>
<feature type="region of interest" description="Disordered" evidence="1">
    <location>
        <begin position="187"/>
        <end position="214"/>
    </location>
</feature>
<dbReference type="SUPFAM" id="SSF56300">
    <property type="entry name" value="Metallo-dependent phosphatases"/>
    <property type="match status" value="1"/>
</dbReference>
<dbReference type="PANTHER" id="PTHR12905">
    <property type="entry name" value="METALLOPHOSPHOESTERASE"/>
    <property type="match status" value="1"/>
</dbReference>
<dbReference type="Proteomes" id="UP000037460">
    <property type="component" value="Unassembled WGS sequence"/>
</dbReference>
<reference evidence="4" key="1">
    <citation type="journal article" date="2015" name="PLoS Genet.">
        <title>Genome Sequence and Transcriptome Analyses of Chrysochromulina tobin: Metabolic Tools for Enhanced Algal Fitness in the Prominent Order Prymnesiales (Haptophyceae).</title>
        <authorList>
            <person name="Hovde B.T."/>
            <person name="Deodato C.R."/>
            <person name="Hunsperger H.M."/>
            <person name="Ryken S.A."/>
            <person name="Yost W."/>
            <person name="Jha R.K."/>
            <person name="Patterson J."/>
            <person name="Monnat R.J. Jr."/>
            <person name="Barlow S.B."/>
            <person name="Starkenburg S.R."/>
            <person name="Cattolico R.A."/>
        </authorList>
    </citation>
    <scope>NUCLEOTIDE SEQUENCE</scope>
    <source>
        <strain evidence="4">CCMP291</strain>
    </source>
</reference>
<feature type="compositionally biased region" description="Basic residues" evidence="1">
    <location>
        <begin position="197"/>
        <end position="210"/>
    </location>
</feature>
<evidence type="ECO:0000256" key="1">
    <source>
        <dbReference type="SAM" id="MobiDB-lite"/>
    </source>
</evidence>
<evidence type="ECO:0000313" key="3">
    <source>
        <dbReference type="EMBL" id="KOO27251.1"/>
    </source>
</evidence>
<dbReference type="PANTHER" id="PTHR12905:SF0">
    <property type="entry name" value="CALCINEURIN-LIKE PHOSPHOESTERASE DOMAIN-CONTAINING PROTEIN"/>
    <property type="match status" value="1"/>
</dbReference>
<accession>A0A0M0JKX9</accession>
<dbReference type="AlphaFoldDB" id="A0A0M0JKX9"/>
<gene>
    <name evidence="3" type="ORF">Ctob_007034</name>
</gene>
<sequence length="358" mass="36852">MVPKCARDGAEAVARDGAEAVARDGAEAVARDGAEAAAELSQLPAVDFEVVVVRPLPAPPSSSSPSQLTLCMVSDTHGYEVQGGRMPAADVLVHCGDWCNRYESHPLKGSLAKLDEWLASDRCSHIGLKIVLRGNHDAPTERSSRGHRTLPRSGALLVGNRPGPTLIEVGGLTLLAVPWDSKRDASTCPNLGVSRPTRAKHAQHGAKKPKPPTPLPRADVILSHAPPYGVLDVNQAGVRCGSAALLERVVAGCRASGALPPALWCFGHIHEGRGGEAVDLYQAAAAMRSAAKGHYGSATRFGTLPDALRVVAVARDGAEAVAQDGAEAGARDGAVPDALPVVAAAAPSAAAAATTRTT</sequence>
<dbReference type="Gene3D" id="3.60.21.10">
    <property type="match status" value="1"/>
</dbReference>
<feature type="domain" description="Calcineurin-like phosphoesterase" evidence="2">
    <location>
        <begin position="88"/>
        <end position="271"/>
    </location>
</feature>
<organism evidence="3 4">
    <name type="scientific">Chrysochromulina tobinii</name>
    <dbReference type="NCBI Taxonomy" id="1460289"/>
    <lineage>
        <taxon>Eukaryota</taxon>
        <taxon>Haptista</taxon>
        <taxon>Haptophyta</taxon>
        <taxon>Prymnesiophyceae</taxon>
        <taxon>Prymnesiales</taxon>
        <taxon>Chrysochromulinaceae</taxon>
        <taxon>Chrysochromulina</taxon>
    </lineage>
</organism>
<protein>
    <submittedName>
        <fullName evidence="3">Ser thr protein phosphatase family protein</fullName>
    </submittedName>
</protein>
<dbReference type="InterPro" id="IPR029052">
    <property type="entry name" value="Metallo-depent_PP-like"/>
</dbReference>
<dbReference type="InterPro" id="IPR004843">
    <property type="entry name" value="Calcineurin-like_PHP"/>
</dbReference>
<feature type="non-terminal residue" evidence="3">
    <location>
        <position position="358"/>
    </location>
</feature>
<keyword evidence="4" id="KW-1185">Reference proteome</keyword>
<dbReference type="InterPro" id="IPR051693">
    <property type="entry name" value="UPF0046_metallophosphoest"/>
</dbReference>
<evidence type="ECO:0000313" key="4">
    <source>
        <dbReference type="Proteomes" id="UP000037460"/>
    </source>
</evidence>
<name>A0A0M0JKX9_9EUKA</name>